<protein>
    <submittedName>
        <fullName evidence="1">Uncharacterized protein</fullName>
    </submittedName>
</protein>
<name>A0ABS5DE40_9PSEU</name>
<evidence type="ECO:0000313" key="1">
    <source>
        <dbReference type="EMBL" id="MBQ0924538.1"/>
    </source>
</evidence>
<keyword evidence="2" id="KW-1185">Reference proteome</keyword>
<dbReference type="EMBL" id="JAGPXE010000004">
    <property type="protein sequence ID" value="MBQ0924538.1"/>
    <property type="molecule type" value="Genomic_DNA"/>
</dbReference>
<dbReference type="Proteomes" id="UP000674084">
    <property type="component" value="Unassembled WGS sequence"/>
</dbReference>
<organism evidence="1 2">
    <name type="scientific">Saccharopolyspora endophytica</name>
    <dbReference type="NCBI Taxonomy" id="543886"/>
    <lineage>
        <taxon>Bacteria</taxon>
        <taxon>Bacillati</taxon>
        <taxon>Actinomycetota</taxon>
        <taxon>Actinomycetes</taxon>
        <taxon>Pseudonocardiales</taxon>
        <taxon>Pseudonocardiaceae</taxon>
        <taxon>Saccharopolyspora</taxon>
    </lineage>
</organism>
<reference evidence="1 2" key="1">
    <citation type="submission" date="2021-04" db="EMBL/GenBank/DDBJ databases">
        <title>Whole-genome sequencing of Saccharopolyspora endophytica KCTC 19397.</title>
        <authorList>
            <person name="Ay H."/>
            <person name="Saygin H."/>
            <person name="Sahin N."/>
        </authorList>
    </citation>
    <scope>NUCLEOTIDE SEQUENCE [LARGE SCALE GENOMIC DNA]</scope>
    <source>
        <strain evidence="1 2">KCTC 19397</strain>
    </source>
</reference>
<evidence type="ECO:0000313" key="2">
    <source>
        <dbReference type="Proteomes" id="UP000674084"/>
    </source>
</evidence>
<accession>A0ABS5DE40</accession>
<sequence>MTVSEKLGAALTARRWCRPGEPILWATWQVDKRYQVKGLDEDGRPKKGLGATLGDAASSAAGAVAVGALTMVFGGGDSSFGPGTTQRGRDLTIVGSGQECAAMNLINTRYPAGHVGFDMLWVLTPQRLAVLVPPMLEDSEIPAHPTLSETFSEMGRILVGKETEQFGWNTPGEPVSSKPVTTWFEIALHDVVDCRTVGEKKDSHRYCGLQFADGSGFVLNARNPADAQTMVDALNHQRGIRG</sequence>
<gene>
    <name evidence="1" type="ORF">KBO27_11320</name>
</gene>
<dbReference type="RefSeq" id="WP_210969951.1">
    <property type="nucleotide sequence ID" value="NZ_JAGPXE010000004.1"/>
</dbReference>
<comment type="caution">
    <text evidence="1">The sequence shown here is derived from an EMBL/GenBank/DDBJ whole genome shotgun (WGS) entry which is preliminary data.</text>
</comment>
<proteinExistence type="predicted"/>